<evidence type="ECO:0000313" key="2">
    <source>
        <dbReference type="EMBL" id="MBB5173585.1"/>
    </source>
</evidence>
<keyword evidence="3" id="KW-1185">Reference proteome</keyword>
<name>A0A840QQE3_9BACI</name>
<evidence type="ECO:0000313" key="3">
    <source>
        <dbReference type="Proteomes" id="UP000551878"/>
    </source>
</evidence>
<dbReference type="InterPro" id="IPR046350">
    <property type="entry name" value="Cystatin_sf"/>
</dbReference>
<evidence type="ECO:0000259" key="1">
    <source>
        <dbReference type="Pfam" id="PF17881"/>
    </source>
</evidence>
<dbReference type="Proteomes" id="UP000551878">
    <property type="component" value="Unassembled WGS sequence"/>
</dbReference>
<dbReference type="EMBL" id="JACHHB010000007">
    <property type="protein sequence ID" value="MBB5173585.1"/>
    <property type="molecule type" value="Genomic_DNA"/>
</dbReference>
<proteinExistence type="predicted"/>
<dbReference type="Pfam" id="PF17881">
    <property type="entry name" value="TseB"/>
    <property type="match status" value="1"/>
</dbReference>
<dbReference type="InterPro" id="IPR041401">
    <property type="entry name" value="TseB-like_dom"/>
</dbReference>
<feature type="domain" description="Cell wall elongation regulator TseB-like" evidence="1">
    <location>
        <begin position="38"/>
        <end position="80"/>
    </location>
</feature>
<comment type="caution">
    <text evidence="2">The sequence shown here is derived from an EMBL/GenBank/DDBJ whole genome shotgun (WGS) entry which is preliminary data.</text>
</comment>
<sequence>MMKKWLITIAVSFLTIFAASGYWLYNDVTGSVPQVEGAKQLVYDETTVTSITERERYHGEKAFDVFYGYDDNGEEQIVWVKESEDEDKDTQIVQRREADGWSKAEVQEHVESELAVQELKDIRLGMIQTTPVYEVIYIDDQGRFSYYYLRFSDGQYIRQYHIRNT</sequence>
<accession>A0A840QQE3</accession>
<gene>
    <name evidence="2" type="ORF">HNQ41_001774</name>
</gene>
<reference evidence="2 3" key="1">
    <citation type="submission" date="2020-08" db="EMBL/GenBank/DDBJ databases">
        <title>Genomic Encyclopedia of Type Strains, Phase IV (KMG-IV): sequencing the most valuable type-strain genomes for metagenomic binning, comparative biology and taxonomic classification.</title>
        <authorList>
            <person name="Goeker M."/>
        </authorList>
    </citation>
    <scope>NUCLEOTIDE SEQUENCE [LARGE SCALE GENOMIC DNA]</scope>
    <source>
        <strain evidence="2 3">DSM 24696</strain>
    </source>
</reference>
<dbReference type="SUPFAM" id="SSF54403">
    <property type="entry name" value="Cystatin/monellin"/>
    <property type="match status" value="2"/>
</dbReference>
<dbReference type="AlphaFoldDB" id="A0A840QQE3"/>
<protein>
    <submittedName>
        <fullName evidence="2">Uncharacterized protein YpmB</fullName>
    </submittedName>
</protein>
<organism evidence="2 3">
    <name type="scientific">Texcoconibacillus texcoconensis</name>
    <dbReference type="NCBI Taxonomy" id="1095777"/>
    <lineage>
        <taxon>Bacteria</taxon>
        <taxon>Bacillati</taxon>
        <taxon>Bacillota</taxon>
        <taxon>Bacilli</taxon>
        <taxon>Bacillales</taxon>
        <taxon>Bacillaceae</taxon>
        <taxon>Texcoconibacillus</taxon>
    </lineage>
</organism>
<dbReference type="Gene3D" id="3.10.450.40">
    <property type="match status" value="2"/>
</dbReference>